<evidence type="ECO:0000313" key="8">
    <source>
        <dbReference type="EMBL" id="SFU47819.1"/>
    </source>
</evidence>
<dbReference type="Pfam" id="PF02687">
    <property type="entry name" value="FtsX"/>
    <property type="match status" value="2"/>
</dbReference>
<dbReference type="InterPro" id="IPR003838">
    <property type="entry name" value="ABC3_permease_C"/>
</dbReference>
<feature type="transmembrane region" description="Helical" evidence="6">
    <location>
        <begin position="255"/>
        <end position="275"/>
    </location>
</feature>
<reference evidence="9" key="1">
    <citation type="submission" date="2016-10" db="EMBL/GenBank/DDBJ databases">
        <authorList>
            <person name="Varghese N."/>
            <person name="Submissions S."/>
        </authorList>
    </citation>
    <scope>NUCLEOTIDE SEQUENCE [LARGE SCALE GENOMIC DNA]</scope>
    <source>
        <strain evidence="9">LMG 15572</strain>
    </source>
</reference>
<feature type="transmembrane region" description="Helical" evidence="6">
    <location>
        <begin position="634"/>
        <end position="657"/>
    </location>
</feature>
<comment type="subcellular location">
    <subcellularLocation>
        <location evidence="1">Cell membrane</location>
        <topology evidence="1">Multi-pass membrane protein</topology>
    </subcellularLocation>
</comment>
<keyword evidence="3 6" id="KW-0812">Transmembrane</keyword>
<evidence type="ECO:0000256" key="3">
    <source>
        <dbReference type="ARBA" id="ARBA00022692"/>
    </source>
</evidence>
<dbReference type="PANTHER" id="PTHR30287">
    <property type="entry name" value="MEMBRANE COMPONENT OF PREDICTED ABC SUPERFAMILY METABOLITE UPTAKE TRANSPORTER"/>
    <property type="match status" value="1"/>
</dbReference>
<proteinExistence type="predicted"/>
<name>A0A1I7GHB2_9STRE</name>
<feature type="transmembrane region" description="Helical" evidence="6">
    <location>
        <begin position="346"/>
        <end position="369"/>
    </location>
</feature>
<dbReference type="RefSeq" id="WP_074658058.1">
    <property type="nucleotide sequence ID" value="NZ_FOLZ01000002.1"/>
</dbReference>
<dbReference type="GO" id="GO:0005886">
    <property type="term" value="C:plasma membrane"/>
    <property type="evidence" value="ECO:0007669"/>
    <property type="project" value="UniProtKB-SubCell"/>
</dbReference>
<keyword evidence="5 6" id="KW-0472">Membrane</keyword>
<evidence type="ECO:0000256" key="5">
    <source>
        <dbReference type="ARBA" id="ARBA00023136"/>
    </source>
</evidence>
<feature type="transmembrane region" description="Helical" evidence="6">
    <location>
        <begin position="729"/>
        <end position="749"/>
    </location>
</feature>
<feature type="transmembrane region" description="Helical" evidence="6">
    <location>
        <begin position="690"/>
        <end position="709"/>
    </location>
</feature>
<evidence type="ECO:0000256" key="6">
    <source>
        <dbReference type="SAM" id="Phobius"/>
    </source>
</evidence>
<evidence type="ECO:0000256" key="2">
    <source>
        <dbReference type="ARBA" id="ARBA00022475"/>
    </source>
</evidence>
<dbReference type="PANTHER" id="PTHR30287:SF1">
    <property type="entry name" value="INNER MEMBRANE PROTEIN"/>
    <property type="match status" value="1"/>
</dbReference>
<dbReference type="AlphaFoldDB" id="A0A1I7GHB2"/>
<dbReference type="EMBL" id="FPBN01000002">
    <property type="protein sequence ID" value="SFU47819.1"/>
    <property type="molecule type" value="Genomic_DNA"/>
</dbReference>
<feature type="domain" description="ABC3 transporter permease C-terminal" evidence="7">
    <location>
        <begin position="641"/>
        <end position="757"/>
    </location>
</feature>
<keyword evidence="4 6" id="KW-1133">Transmembrane helix</keyword>
<sequence length="766" mass="86478">MLWKKFIRDIKHNIPQFITIFLMAFLAMVLYTGLASEVYSVKSAMSSYHKQTHLADEWIIGENFDSADVIKLQKINGIETVQLRLQQKDSGEDGTVVYMNFENSDSLSQPLVVEGEDYDPTDQEGIWLNARFAAENNISLGQDYQITHNVSLKTYVVKGFIWDAEYEYYKDDVAIEPDYQTVGYAYASINSLDADEQRWNQVLLSWSNGEKKSTLQKVKKVLSGKYTTFYNHSGLASLVNLSAELDQHETLSLSLPAFFIIICLLTLMTTMKRIIDRQRTQIGILKALGMKKWKIYVHYLSYGGIISFIGAVMGIIIGPQLLAPSLFKMKFFYDTSDEYMLPHFGLAYPAIFWIIGFGLVLLCVIVTWLSCRQILAIQPAQSLRPAPPKSAKASFIEQLAIWKKLSFSVRYNIRDIIRNKFRSLLGFVGVMLCMALLLSAFASKQDFSSSVTDWYISKLLNNANFITLSESASLSEKEEVARALNGELVMSDTAVIRTNDTDETSVHINVYENSTIAKVTDIKLNVQTLSDDDFTITEKTAKQLHLSVGDTIEWHPYGTAQWQKNTITKIVRSPLEQGITTTKTVLENNQFDFTPTRLLTKQKVTKSLKKTYNIIESIESSSDIVSAMGNYLELINLFTAFIIILAVFLAVVVLYSMGLLTFEERRNELATLKVIGFGTKKLRTMLLQQNLIITIIAILFGIPLGKVILDVLLNSLGDSIDIPAQISLTNLILAMGITFVVSILVNLLFTNKIRKLDMVEEFKNRA</sequence>
<feature type="transmembrane region" description="Helical" evidence="6">
    <location>
        <begin position="424"/>
        <end position="442"/>
    </location>
</feature>
<evidence type="ECO:0000256" key="1">
    <source>
        <dbReference type="ARBA" id="ARBA00004651"/>
    </source>
</evidence>
<feature type="transmembrane region" description="Helical" evidence="6">
    <location>
        <begin position="296"/>
        <end position="322"/>
    </location>
</feature>
<feature type="domain" description="ABC3 transporter permease C-terminal" evidence="7">
    <location>
        <begin position="255"/>
        <end position="379"/>
    </location>
</feature>
<evidence type="ECO:0000259" key="7">
    <source>
        <dbReference type="Pfam" id="PF02687"/>
    </source>
</evidence>
<keyword evidence="9" id="KW-1185">Reference proteome</keyword>
<keyword evidence="2" id="KW-1003">Cell membrane</keyword>
<organism evidence="8 9">
    <name type="scientific">Streptococcus gallolyticus</name>
    <dbReference type="NCBI Taxonomy" id="315405"/>
    <lineage>
        <taxon>Bacteria</taxon>
        <taxon>Bacillati</taxon>
        <taxon>Bacillota</taxon>
        <taxon>Bacilli</taxon>
        <taxon>Lactobacillales</taxon>
        <taxon>Streptococcaceae</taxon>
        <taxon>Streptococcus</taxon>
    </lineage>
</organism>
<evidence type="ECO:0000256" key="4">
    <source>
        <dbReference type="ARBA" id="ARBA00022989"/>
    </source>
</evidence>
<dbReference type="Proteomes" id="UP000183629">
    <property type="component" value="Unassembled WGS sequence"/>
</dbReference>
<evidence type="ECO:0000313" key="9">
    <source>
        <dbReference type="Proteomes" id="UP000183629"/>
    </source>
</evidence>
<protein>
    <submittedName>
        <fullName evidence="8">Putative ABC transport system permease protein</fullName>
    </submittedName>
</protein>
<gene>
    <name evidence="8" type="ORF">SAMN05660328_102140</name>
</gene>
<accession>A0A1I7GHB2</accession>
<dbReference type="InterPro" id="IPR038766">
    <property type="entry name" value="Membrane_comp_ABC_pdt"/>
</dbReference>